<gene>
    <name evidence="1" type="ORF">CHS0354_031329</name>
</gene>
<dbReference type="Proteomes" id="UP001195483">
    <property type="component" value="Unassembled WGS sequence"/>
</dbReference>
<keyword evidence="2" id="KW-1185">Reference proteome</keyword>
<organism evidence="1 2">
    <name type="scientific">Potamilus streckersoni</name>
    <dbReference type="NCBI Taxonomy" id="2493646"/>
    <lineage>
        <taxon>Eukaryota</taxon>
        <taxon>Metazoa</taxon>
        <taxon>Spiralia</taxon>
        <taxon>Lophotrochozoa</taxon>
        <taxon>Mollusca</taxon>
        <taxon>Bivalvia</taxon>
        <taxon>Autobranchia</taxon>
        <taxon>Heteroconchia</taxon>
        <taxon>Palaeoheterodonta</taxon>
        <taxon>Unionida</taxon>
        <taxon>Unionoidea</taxon>
        <taxon>Unionidae</taxon>
        <taxon>Ambleminae</taxon>
        <taxon>Lampsilini</taxon>
        <taxon>Potamilus</taxon>
    </lineage>
</organism>
<sequence length="61" mass="6614">MNNNSEVIATQVVGVSNDDITGHLAMDVVVCVRMIQLTMDVVVGVRMIQLTMTVGELHTTI</sequence>
<reference evidence="1" key="3">
    <citation type="submission" date="2023-05" db="EMBL/GenBank/DDBJ databases">
        <authorList>
            <person name="Smith C.H."/>
        </authorList>
    </citation>
    <scope>NUCLEOTIDE SEQUENCE</scope>
    <source>
        <strain evidence="1">CHS0354</strain>
        <tissue evidence="1">Mantle</tissue>
    </source>
</reference>
<protein>
    <submittedName>
        <fullName evidence="1">Uncharacterized protein</fullName>
    </submittedName>
</protein>
<accession>A0AAE0WA85</accession>
<proteinExistence type="predicted"/>
<reference evidence="1" key="2">
    <citation type="journal article" date="2021" name="Genome Biol. Evol.">
        <title>Developing a high-quality reference genome for a parasitic bivalve with doubly uniparental inheritance (Bivalvia: Unionida).</title>
        <authorList>
            <person name="Smith C.H."/>
        </authorList>
    </citation>
    <scope>NUCLEOTIDE SEQUENCE</scope>
    <source>
        <strain evidence="1">CHS0354</strain>
        <tissue evidence="1">Mantle</tissue>
    </source>
</reference>
<evidence type="ECO:0000313" key="1">
    <source>
        <dbReference type="EMBL" id="KAK3607828.1"/>
    </source>
</evidence>
<reference evidence="1" key="1">
    <citation type="journal article" date="2021" name="Genome Biol. Evol.">
        <title>A High-Quality Reference Genome for a Parasitic Bivalve with Doubly Uniparental Inheritance (Bivalvia: Unionida).</title>
        <authorList>
            <person name="Smith C.H."/>
        </authorList>
    </citation>
    <scope>NUCLEOTIDE SEQUENCE</scope>
    <source>
        <strain evidence="1">CHS0354</strain>
    </source>
</reference>
<evidence type="ECO:0000313" key="2">
    <source>
        <dbReference type="Proteomes" id="UP001195483"/>
    </source>
</evidence>
<name>A0AAE0WA85_9BIVA</name>
<comment type="caution">
    <text evidence="1">The sequence shown here is derived from an EMBL/GenBank/DDBJ whole genome shotgun (WGS) entry which is preliminary data.</text>
</comment>
<dbReference type="EMBL" id="JAEAOA010001875">
    <property type="protein sequence ID" value="KAK3607828.1"/>
    <property type="molecule type" value="Genomic_DNA"/>
</dbReference>
<dbReference type="AlphaFoldDB" id="A0AAE0WA85"/>